<keyword evidence="3" id="KW-1185">Reference proteome</keyword>
<dbReference type="Proteomes" id="UP000053424">
    <property type="component" value="Unassembled WGS sequence"/>
</dbReference>
<feature type="compositionally biased region" description="Acidic residues" evidence="1">
    <location>
        <begin position="34"/>
        <end position="48"/>
    </location>
</feature>
<evidence type="ECO:0000256" key="1">
    <source>
        <dbReference type="SAM" id="MobiDB-lite"/>
    </source>
</evidence>
<gene>
    <name evidence="2" type="ORF">M413DRAFT_12366</name>
</gene>
<reference evidence="2 3" key="1">
    <citation type="submission" date="2014-04" db="EMBL/GenBank/DDBJ databases">
        <authorList>
            <consortium name="DOE Joint Genome Institute"/>
            <person name="Kuo A."/>
            <person name="Gay G."/>
            <person name="Dore J."/>
            <person name="Kohler A."/>
            <person name="Nagy L.G."/>
            <person name="Floudas D."/>
            <person name="Copeland A."/>
            <person name="Barry K.W."/>
            <person name="Cichocki N."/>
            <person name="Veneault-Fourrey C."/>
            <person name="LaButti K."/>
            <person name="Lindquist E.A."/>
            <person name="Lipzen A."/>
            <person name="Lundell T."/>
            <person name="Morin E."/>
            <person name="Murat C."/>
            <person name="Sun H."/>
            <person name="Tunlid A."/>
            <person name="Henrissat B."/>
            <person name="Grigoriev I.V."/>
            <person name="Hibbett D.S."/>
            <person name="Martin F."/>
            <person name="Nordberg H.P."/>
            <person name="Cantor M.N."/>
            <person name="Hua S.X."/>
        </authorList>
    </citation>
    <scope>NUCLEOTIDE SEQUENCE [LARGE SCALE GENOMIC DNA]</scope>
    <source>
        <strain evidence="3">h7</strain>
    </source>
</reference>
<accession>A0A0C3BQW0</accession>
<sequence length="151" mass="16411">MSAQGIFTVTDKLVEIPTADAPTIPLSDVPSDVPPEDDDERSSDEEDVPILRVLLSPDEVKKSSNRVQVVARTSNDVGHGYGFSGVWHVADDLSNPPGLARAHARNEQTPVSRRLFSNEGTCPHPSLEGRGNVVAVQNTVLRWSLEKGDFQ</sequence>
<dbReference type="EMBL" id="KN831787">
    <property type="protein sequence ID" value="KIM39040.1"/>
    <property type="molecule type" value="Genomic_DNA"/>
</dbReference>
<protein>
    <submittedName>
        <fullName evidence="2">Uncharacterized protein</fullName>
    </submittedName>
</protein>
<organism evidence="2 3">
    <name type="scientific">Hebeloma cylindrosporum</name>
    <dbReference type="NCBI Taxonomy" id="76867"/>
    <lineage>
        <taxon>Eukaryota</taxon>
        <taxon>Fungi</taxon>
        <taxon>Dikarya</taxon>
        <taxon>Basidiomycota</taxon>
        <taxon>Agaricomycotina</taxon>
        <taxon>Agaricomycetes</taxon>
        <taxon>Agaricomycetidae</taxon>
        <taxon>Agaricales</taxon>
        <taxon>Agaricineae</taxon>
        <taxon>Hymenogastraceae</taxon>
        <taxon>Hebeloma</taxon>
    </lineage>
</organism>
<dbReference type="AlphaFoldDB" id="A0A0C3BQW0"/>
<reference evidence="3" key="2">
    <citation type="submission" date="2015-01" db="EMBL/GenBank/DDBJ databases">
        <title>Evolutionary Origins and Diversification of the Mycorrhizal Mutualists.</title>
        <authorList>
            <consortium name="DOE Joint Genome Institute"/>
            <consortium name="Mycorrhizal Genomics Consortium"/>
            <person name="Kohler A."/>
            <person name="Kuo A."/>
            <person name="Nagy L.G."/>
            <person name="Floudas D."/>
            <person name="Copeland A."/>
            <person name="Barry K.W."/>
            <person name="Cichocki N."/>
            <person name="Veneault-Fourrey C."/>
            <person name="LaButti K."/>
            <person name="Lindquist E.A."/>
            <person name="Lipzen A."/>
            <person name="Lundell T."/>
            <person name="Morin E."/>
            <person name="Murat C."/>
            <person name="Riley R."/>
            <person name="Ohm R."/>
            <person name="Sun H."/>
            <person name="Tunlid A."/>
            <person name="Henrissat B."/>
            <person name="Grigoriev I.V."/>
            <person name="Hibbett D.S."/>
            <person name="Martin F."/>
        </authorList>
    </citation>
    <scope>NUCLEOTIDE SEQUENCE [LARGE SCALE GENOMIC DNA]</scope>
    <source>
        <strain evidence="3">h7</strain>
    </source>
</reference>
<feature type="region of interest" description="Disordered" evidence="1">
    <location>
        <begin position="17"/>
        <end position="49"/>
    </location>
</feature>
<evidence type="ECO:0000313" key="3">
    <source>
        <dbReference type="Proteomes" id="UP000053424"/>
    </source>
</evidence>
<dbReference type="HOGENOM" id="CLU_1731682_0_0_1"/>
<name>A0A0C3BQW0_HEBCY</name>
<evidence type="ECO:0000313" key="2">
    <source>
        <dbReference type="EMBL" id="KIM39040.1"/>
    </source>
</evidence>
<proteinExistence type="predicted"/>